<evidence type="ECO:0000256" key="1">
    <source>
        <dbReference type="ARBA" id="ARBA00023125"/>
    </source>
</evidence>
<reference evidence="4" key="1">
    <citation type="submission" date="2022-09" db="EMBL/GenBank/DDBJ databases">
        <title>Novel Mycoplasma species identified in domestic and wild animals.</title>
        <authorList>
            <person name="Volokhov D.V."/>
            <person name="Furtak V.A."/>
            <person name="Zagorodnyaya T.A."/>
        </authorList>
    </citation>
    <scope>NUCLEOTIDE SEQUENCE</scope>
    <source>
        <strain evidence="4">Oakley</strain>
    </source>
</reference>
<dbReference type="RefSeq" id="WP_263607637.1">
    <property type="nucleotide sequence ID" value="NZ_JAOVQM010000001.1"/>
</dbReference>
<dbReference type="SUPFAM" id="SSF46689">
    <property type="entry name" value="Homeodomain-like"/>
    <property type="match status" value="1"/>
</dbReference>
<dbReference type="InterPro" id="IPR050109">
    <property type="entry name" value="HTH-type_TetR-like_transc_reg"/>
</dbReference>
<organism evidence="4 5">
    <name type="scientific">Paracholeplasma manati</name>
    <dbReference type="NCBI Taxonomy" id="591373"/>
    <lineage>
        <taxon>Bacteria</taxon>
        <taxon>Bacillati</taxon>
        <taxon>Mycoplasmatota</taxon>
        <taxon>Mollicutes</taxon>
        <taxon>Acholeplasmatales</taxon>
        <taxon>Acholeplasmataceae</taxon>
        <taxon>Paracholeplasma</taxon>
    </lineage>
</organism>
<keyword evidence="5" id="KW-1185">Reference proteome</keyword>
<dbReference type="PROSITE" id="PS50977">
    <property type="entry name" value="HTH_TETR_2"/>
    <property type="match status" value="1"/>
</dbReference>
<protein>
    <submittedName>
        <fullName evidence="4">TetR/AcrR family transcriptional regulator</fullName>
    </submittedName>
</protein>
<dbReference type="PANTHER" id="PTHR30055">
    <property type="entry name" value="HTH-TYPE TRANSCRIPTIONAL REGULATOR RUTR"/>
    <property type="match status" value="1"/>
</dbReference>
<accession>A0ABT2Y457</accession>
<dbReference type="EMBL" id="JAOVQM010000001">
    <property type="protein sequence ID" value="MCV2231514.1"/>
    <property type="molecule type" value="Genomic_DNA"/>
</dbReference>
<dbReference type="PRINTS" id="PR00455">
    <property type="entry name" value="HTHTETR"/>
</dbReference>
<keyword evidence="1 2" id="KW-0238">DNA-binding</keyword>
<name>A0ABT2Y457_9MOLU</name>
<evidence type="ECO:0000259" key="3">
    <source>
        <dbReference type="PROSITE" id="PS50977"/>
    </source>
</evidence>
<feature type="domain" description="HTH tetR-type" evidence="3">
    <location>
        <begin position="2"/>
        <end position="62"/>
    </location>
</feature>
<dbReference type="InterPro" id="IPR009057">
    <property type="entry name" value="Homeodomain-like_sf"/>
</dbReference>
<gene>
    <name evidence="4" type="ORF">N7548_01555</name>
</gene>
<comment type="caution">
    <text evidence="4">The sequence shown here is derived from an EMBL/GenBank/DDBJ whole genome shotgun (WGS) entry which is preliminary data.</text>
</comment>
<dbReference type="InterPro" id="IPR001647">
    <property type="entry name" value="HTH_TetR"/>
</dbReference>
<proteinExistence type="predicted"/>
<dbReference type="Proteomes" id="UP001177160">
    <property type="component" value="Unassembled WGS sequence"/>
</dbReference>
<feature type="DNA-binding region" description="H-T-H motif" evidence="2">
    <location>
        <begin position="25"/>
        <end position="44"/>
    </location>
</feature>
<dbReference type="Gene3D" id="1.10.357.10">
    <property type="entry name" value="Tetracycline Repressor, domain 2"/>
    <property type="match status" value="1"/>
</dbReference>
<sequence length="186" mass="21643">MKETEKQILLAATKLFSENGYANTSTKKIADAAGVNELTIFRQFKSKSNLLQAVIHHHAFEGYIVDKIAHLITNDVKKDIEIFTHTYYLFLKNNIKMYLIQVRETDDTSKRFTNTIDYTAFMKKYFQQKKEEGTFVGDPNLISTSIVSMVMGIFTLKVYAPEIYHDTDYHDLMNIFIENLIKLYTK</sequence>
<dbReference type="Pfam" id="PF00440">
    <property type="entry name" value="TetR_N"/>
    <property type="match status" value="1"/>
</dbReference>
<evidence type="ECO:0000313" key="5">
    <source>
        <dbReference type="Proteomes" id="UP001177160"/>
    </source>
</evidence>
<evidence type="ECO:0000313" key="4">
    <source>
        <dbReference type="EMBL" id="MCV2231514.1"/>
    </source>
</evidence>
<evidence type="ECO:0000256" key="2">
    <source>
        <dbReference type="PROSITE-ProRule" id="PRU00335"/>
    </source>
</evidence>
<dbReference type="PANTHER" id="PTHR30055:SF222">
    <property type="entry name" value="REGULATORY PROTEIN"/>
    <property type="match status" value="1"/>
</dbReference>